<evidence type="ECO:0000256" key="5">
    <source>
        <dbReference type="ARBA" id="ARBA00023014"/>
    </source>
</evidence>
<dbReference type="PROSITE" id="PS01215">
    <property type="entry name" value="MRP"/>
    <property type="match status" value="1"/>
</dbReference>
<comment type="function">
    <text evidence="6">Binds and transfers iron-sulfur (Fe-S) clusters to target apoproteins. Can hydrolyze ATP.</text>
</comment>
<dbReference type="InterPro" id="IPR027417">
    <property type="entry name" value="P-loop_NTPase"/>
</dbReference>
<reference evidence="7" key="1">
    <citation type="submission" date="2020-10" db="EMBL/GenBank/DDBJ databases">
        <authorList>
            <person name="Gilroy R."/>
        </authorList>
    </citation>
    <scope>NUCLEOTIDE SEQUENCE</scope>
    <source>
        <strain evidence="7">35461</strain>
    </source>
</reference>
<dbReference type="AlphaFoldDB" id="A0A9D1NNP0"/>
<keyword evidence="4 6" id="KW-0408">Iron</keyword>
<feature type="binding site" evidence="6">
    <location>
        <begin position="41"/>
        <end position="48"/>
    </location>
    <ligand>
        <name>ATP</name>
        <dbReference type="ChEBI" id="CHEBI:30616"/>
    </ligand>
</feature>
<keyword evidence="1 6" id="KW-0479">Metal-binding</keyword>
<dbReference type="InterPro" id="IPR019591">
    <property type="entry name" value="Mrp/NBP35_ATP-bd"/>
</dbReference>
<proteinExistence type="inferred from homology"/>
<evidence type="ECO:0000256" key="4">
    <source>
        <dbReference type="ARBA" id="ARBA00023004"/>
    </source>
</evidence>
<dbReference type="PANTHER" id="PTHR23264:SF19">
    <property type="entry name" value="CYTOSOLIC FE-S CLUSTER ASSEMBLY FACTOR NUBP2"/>
    <property type="match status" value="1"/>
</dbReference>
<dbReference type="GO" id="GO:0046872">
    <property type="term" value="F:metal ion binding"/>
    <property type="evidence" value="ECO:0007669"/>
    <property type="project" value="UniProtKB-KW"/>
</dbReference>
<evidence type="ECO:0000256" key="2">
    <source>
        <dbReference type="ARBA" id="ARBA00022741"/>
    </source>
</evidence>
<evidence type="ECO:0000313" key="8">
    <source>
        <dbReference type="Proteomes" id="UP000886845"/>
    </source>
</evidence>
<evidence type="ECO:0000313" key="7">
    <source>
        <dbReference type="EMBL" id="HIV09667.1"/>
    </source>
</evidence>
<dbReference type="SUPFAM" id="SSF52540">
    <property type="entry name" value="P-loop containing nucleoside triphosphate hydrolases"/>
    <property type="match status" value="1"/>
</dbReference>
<dbReference type="GO" id="GO:0140663">
    <property type="term" value="F:ATP-dependent FeS chaperone activity"/>
    <property type="evidence" value="ECO:0007669"/>
    <property type="project" value="InterPro"/>
</dbReference>
<dbReference type="Gene3D" id="3.40.50.300">
    <property type="entry name" value="P-loop containing nucleotide triphosphate hydrolases"/>
    <property type="match status" value="1"/>
</dbReference>
<reference evidence="7" key="2">
    <citation type="journal article" date="2021" name="PeerJ">
        <title>Extensive microbial diversity within the chicken gut microbiome revealed by metagenomics and culture.</title>
        <authorList>
            <person name="Gilroy R."/>
            <person name="Ravi A."/>
            <person name="Getino M."/>
            <person name="Pursley I."/>
            <person name="Horton D.L."/>
            <person name="Alikhan N.F."/>
            <person name="Baker D."/>
            <person name="Gharbi K."/>
            <person name="Hall N."/>
            <person name="Watson M."/>
            <person name="Adriaenssens E.M."/>
            <person name="Foster-Nyarko E."/>
            <person name="Jarju S."/>
            <person name="Secka A."/>
            <person name="Antonio M."/>
            <person name="Oren A."/>
            <person name="Chaudhuri R.R."/>
            <person name="La Ragione R."/>
            <person name="Hildebrand F."/>
            <person name="Pallen M.J."/>
        </authorList>
    </citation>
    <scope>NUCLEOTIDE SEQUENCE</scope>
    <source>
        <strain evidence="7">35461</strain>
    </source>
</reference>
<dbReference type="InterPro" id="IPR033756">
    <property type="entry name" value="YlxH/NBP35"/>
</dbReference>
<comment type="caution">
    <text evidence="7">The sequence shown here is derived from an EMBL/GenBank/DDBJ whole genome shotgun (WGS) entry which is preliminary data.</text>
</comment>
<gene>
    <name evidence="7" type="ORF">IAC79_06110</name>
</gene>
<comment type="subunit">
    <text evidence="6">Homodimer.</text>
</comment>
<organism evidence="7 8">
    <name type="scientific">Candidatus Spyradenecus faecavium</name>
    <dbReference type="NCBI Taxonomy" id="2840947"/>
    <lineage>
        <taxon>Bacteria</taxon>
        <taxon>Pseudomonadati</taxon>
        <taxon>Lentisphaerota</taxon>
        <taxon>Lentisphaeria</taxon>
        <taxon>Lentisphaerales</taxon>
        <taxon>Lentisphaeraceae</taxon>
        <taxon>Lentisphaeraceae incertae sedis</taxon>
        <taxon>Candidatus Spyradenecus</taxon>
    </lineage>
</organism>
<dbReference type="GO" id="GO:0016887">
    <property type="term" value="F:ATP hydrolysis activity"/>
    <property type="evidence" value="ECO:0007669"/>
    <property type="project" value="UniProtKB-UniRule"/>
</dbReference>
<dbReference type="GO" id="GO:0016226">
    <property type="term" value="P:iron-sulfur cluster assembly"/>
    <property type="evidence" value="ECO:0007669"/>
    <property type="project" value="InterPro"/>
</dbReference>
<evidence type="ECO:0000256" key="3">
    <source>
        <dbReference type="ARBA" id="ARBA00022840"/>
    </source>
</evidence>
<keyword evidence="5 6" id="KW-0411">Iron-sulfur</keyword>
<dbReference type="InterPro" id="IPR000808">
    <property type="entry name" value="Mrp-like_CS"/>
</dbReference>
<protein>
    <recommendedName>
        <fullName evidence="6">Iron-sulfur cluster carrier protein</fullName>
    </recommendedName>
</protein>
<evidence type="ECO:0000256" key="1">
    <source>
        <dbReference type="ARBA" id="ARBA00022723"/>
    </source>
</evidence>
<dbReference type="GO" id="GO:0005524">
    <property type="term" value="F:ATP binding"/>
    <property type="evidence" value="ECO:0007669"/>
    <property type="project" value="UniProtKB-UniRule"/>
</dbReference>
<dbReference type="EMBL" id="DVOR01000197">
    <property type="protein sequence ID" value="HIV09667.1"/>
    <property type="molecule type" value="Genomic_DNA"/>
</dbReference>
<dbReference type="CDD" id="cd02037">
    <property type="entry name" value="Mrp_NBP35"/>
    <property type="match status" value="1"/>
</dbReference>
<dbReference type="GO" id="GO:0005829">
    <property type="term" value="C:cytosol"/>
    <property type="evidence" value="ECO:0007669"/>
    <property type="project" value="TreeGrafter"/>
</dbReference>
<dbReference type="HAMAP" id="MF_02040">
    <property type="entry name" value="Mrp_NBP35"/>
    <property type="match status" value="1"/>
</dbReference>
<dbReference type="PANTHER" id="PTHR23264">
    <property type="entry name" value="NUCLEOTIDE-BINDING PROTEIN NBP35 YEAST -RELATED"/>
    <property type="match status" value="1"/>
</dbReference>
<name>A0A9D1NNP0_9BACT</name>
<dbReference type="GO" id="GO:0051536">
    <property type="term" value="F:iron-sulfur cluster binding"/>
    <property type="evidence" value="ECO:0007669"/>
    <property type="project" value="UniProtKB-UniRule"/>
</dbReference>
<dbReference type="FunFam" id="3.40.50.300:FF:001119">
    <property type="entry name" value="Iron-sulfur cluster carrier protein"/>
    <property type="match status" value="1"/>
</dbReference>
<dbReference type="Proteomes" id="UP000886845">
    <property type="component" value="Unassembled WGS sequence"/>
</dbReference>
<keyword evidence="3 6" id="KW-0067">ATP-binding</keyword>
<comment type="similarity">
    <text evidence="6">Belongs to the Mrp/NBP35 ATP-binding proteins family.</text>
</comment>
<evidence type="ECO:0000256" key="6">
    <source>
        <dbReference type="HAMAP-Rule" id="MF_02040"/>
    </source>
</evidence>
<dbReference type="Pfam" id="PF10609">
    <property type="entry name" value="ParA"/>
    <property type="match status" value="1"/>
</dbReference>
<accession>A0A9D1NNP0</accession>
<keyword evidence="6" id="KW-0378">Hydrolase</keyword>
<keyword evidence="2 6" id="KW-0547">Nucleotide-binding</keyword>
<sequence>MSDCDGNCAACASKGSCSTPKEDPVKPTLEHIKHVFVVLSGKGGVGKSTVAANLALGLRLRGQTVGLLDVDVHGPSIPKILGLQGQRAMGDGEKLIPLETAEGLKVMSTGLILEKPDEPIVWRGPLKAGVIKQFIGEVRWSDLDYLIVDCPPGTGDEPLSICQLIPNAEAILVTTPQQVATLDVSKSITFCNQLGMHIAGVIENMSGFTCPHCGEFTPIFKTGGGEALAKQYGLAFLGKLPIATEIGESGDAGKPFVAACPDAPAAKAFMAVVDNLLSIG</sequence>